<gene>
    <name evidence="10" type="ORF">sm9_1782</name>
</gene>
<feature type="transmembrane region" description="Helical" evidence="9">
    <location>
        <begin position="324"/>
        <end position="343"/>
    </location>
</feature>
<dbReference type="GeneID" id="26736727"/>
<evidence type="ECO:0000313" key="10">
    <source>
        <dbReference type="EMBL" id="ALT69549.1"/>
    </source>
</evidence>
<evidence type="ECO:0000256" key="8">
    <source>
        <dbReference type="PIRNR" id="PIRNR005353"/>
    </source>
</evidence>
<dbReference type="InterPro" id="IPR045018">
    <property type="entry name" value="Azg-like"/>
</dbReference>
<protein>
    <submittedName>
        <fullName evidence="10">Xanthine/uracil permease family protein</fullName>
    </submittedName>
</protein>
<feature type="transmembrane region" description="Helical" evidence="9">
    <location>
        <begin position="47"/>
        <end position="68"/>
    </location>
</feature>
<feature type="transmembrane region" description="Helical" evidence="9">
    <location>
        <begin position="168"/>
        <end position="187"/>
    </location>
</feature>
<feature type="transmembrane region" description="Helical" evidence="9">
    <location>
        <begin position="426"/>
        <end position="443"/>
    </location>
</feature>
<dbReference type="GO" id="GO:0005345">
    <property type="term" value="F:purine nucleobase transmembrane transporter activity"/>
    <property type="evidence" value="ECO:0007669"/>
    <property type="project" value="TreeGrafter"/>
</dbReference>
<comment type="subcellular location">
    <subcellularLocation>
        <location evidence="1 8">Cell membrane</location>
        <topology evidence="1 8">Multi-pass membrane protein</topology>
    </subcellularLocation>
</comment>
<feature type="transmembrane region" description="Helical" evidence="9">
    <location>
        <begin position="296"/>
        <end position="318"/>
    </location>
</feature>
<feature type="transmembrane region" description="Helical" evidence="9">
    <location>
        <begin position="75"/>
        <end position="94"/>
    </location>
</feature>
<keyword evidence="4 8" id="KW-1003">Cell membrane</keyword>
<reference evidence="10 11" key="1">
    <citation type="submission" date="2015-04" db="EMBL/GenBank/DDBJ databases">
        <title>The complete genome sequence of the rumen methanogen Methanobrevibacter millerae SM9.</title>
        <authorList>
            <person name="Leahy S.C."/>
            <person name="Kelly W.J."/>
            <person name="Pacheco D.M."/>
            <person name="Li D."/>
            <person name="Altermann E."/>
            <person name="Attwood G.T."/>
        </authorList>
    </citation>
    <scope>NUCLEOTIDE SEQUENCE [LARGE SCALE GENOMIC DNA]</scope>
    <source>
        <strain evidence="10 11">SM9</strain>
    </source>
</reference>
<feature type="transmembrane region" description="Helical" evidence="9">
    <location>
        <begin position="384"/>
        <end position="414"/>
    </location>
</feature>
<feature type="transmembrane region" description="Helical" evidence="9">
    <location>
        <begin position="100"/>
        <end position="119"/>
    </location>
</feature>
<dbReference type="KEGG" id="mmil:sm9_1782"/>
<evidence type="ECO:0000256" key="7">
    <source>
        <dbReference type="ARBA" id="ARBA00023136"/>
    </source>
</evidence>
<keyword evidence="3 8" id="KW-0813">Transport</keyword>
<evidence type="ECO:0000256" key="1">
    <source>
        <dbReference type="ARBA" id="ARBA00004651"/>
    </source>
</evidence>
<dbReference type="GO" id="GO:0005886">
    <property type="term" value="C:plasma membrane"/>
    <property type="evidence" value="ECO:0007669"/>
    <property type="project" value="UniProtKB-SubCell"/>
</dbReference>
<comment type="similarity">
    <text evidence="2 8">Belongs to the nucleobase:cation symporter-2 (NCS2) (TC 2.A.40) family. Azg-like subfamily.</text>
</comment>
<keyword evidence="11" id="KW-1185">Reference proteome</keyword>
<evidence type="ECO:0000256" key="9">
    <source>
        <dbReference type="SAM" id="Phobius"/>
    </source>
</evidence>
<name>A0A0U3ELU5_9EURY</name>
<organism evidence="10 11">
    <name type="scientific">Methanobrevibacter millerae</name>
    <dbReference type="NCBI Taxonomy" id="230361"/>
    <lineage>
        <taxon>Archaea</taxon>
        <taxon>Methanobacteriati</taxon>
        <taxon>Methanobacteriota</taxon>
        <taxon>Methanomada group</taxon>
        <taxon>Methanobacteria</taxon>
        <taxon>Methanobacteriales</taxon>
        <taxon>Methanobacteriaceae</taxon>
        <taxon>Methanobrevibacter</taxon>
    </lineage>
</organism>
<accession>A0A0U3ELU5</accession>
<sequence length="445" mass="47110">MLDNYFNFKENGTDFKTEILAGITTFLAMAYILGVNPTMLADGGMPASGVFFATALSSGIACIIMGIVSKYPVGLAPGMGLNALFTYTIILEMGNTWETALAAVFVSSIVFLIITVSGLREKILNIIPNDLKLGIGAGIGFFLAFLGLKSCGIITSDPSTFVTMGSLLYPPALLALIGILITLIFYVQKVPAAVFFGLLATAIIGLIFTFLGFGAGDMLMPSIPKQIITLNMDTTLVGGFSRGFGQLFSNIPNLIIMIFSLVFVTFFDTTGTLMTIGRQCGFVDEDGNAKGIEKAFLSDALAGIIGSVCGTSTVTAYVESATGIGIGGRTGLTAIVTGILFILSIFISPLILSLFTSSVTAAALVIVGILMVSQLREVNWNSLVISASVFMTIIIMILSYSISIGIAWGFLIYALGTIAKGRYKEMGLGIWILAIIFLLYLFFGL</sequence>
<dbReference type="PIRSF" id="PIRSF005353">
    <property type="entry name" value="PbuG"/>
    <property type="match status" value="1"/>
</dbReference>
<dbReference type="InterPro" id="IPR006043">
    <property type="entry name" value="NCS2"/>
</dbReference>
<feature type="transmembrane region" description="Helical" evidence="9">
    <location>
        <begin position="350"/>
        <end position="372"/>
    </location>
</feature>
<evidence type="ECO:0000256" key="2">
    <source>
        <dbReference type="ARBA" id="ARBA00005697"/>
    </source>
</evidence>
<evidence type="ECO:0000256" key="6">
    <source>
        <dbReference type="ARBA" id="ARBA00022989"/>
    </source>
</evidence>
<dbReference type="PATRIC" id="fig|230361.4.peg.1844"/>
<dbReference type="AlphaFoldDB" id="A0A0U3ELU5"/>
<dbReference type="Pfam" id="PF00860">
    <property type="entry name" value="Xan_ur_permease"/>
    <property type="match status" value="1"/>
</dbReference>
<dbReference type="OrthoDB" id="27788at2157"/>
<dbReference type="Proteomes" id="UP000067738">
    <property type="component" value="Chromosome"/>
</dbReference>
<evidence type="ECO:0000256" key="4">
    <source>
        <dbReference type="ARBA" id="ARBA00022475"/>
    </source>
</evidence>
<dbReference type="PANTHER" id="PTHR43337">
    <property type="entry name" value="XANTHINE/URACIL PERMEASE C887.17-RELATED"/>
    <property type="match status" value="1"/>
</dbReference>
<feature type="transmembrane region" description="Helical" evidence="9">
    <location>
        <begin position="194"/>
        <end position="215"/>
    </location>
</feature>
<feature type="transmembrane region" description="Helical" evidence="9">
    <location>
        <begin position="20"/>
        <end position="41"/>
    </location>
</feature>
<keyword evidence="6 8" id="KW-1133">Transmembrane helix</keyword>
<evidence type="ECO:0000256" key="3">
    <source>
        <dbReference type="ARBA" id="ARBA00022448"/>
    </source>
</evidence>
<dbReference type="PANTHER" id="PTHR43337:SF1">
    <property type="entry name" value="XANTHINE_URACIL PERMEASE C887.17-RELATED"/>
    <property type="match status" value="1"/>
</dbReference>
<feature type="transmembrane region" description="Helical" evidence="9">
    <location>
        <begin position="131"/>
        <end position="148"/>
    </location>
</feature>
<feature type="transmembrane region" description="Helical" evidence="9">
    <location>
        <begin position="254"/>
        <end position="276"/>
    </location>
</feature>
<evidence type="ECO:0000313" key="11">
    <source>
        <dbReference type="Proteomes" id="UP000067738"/>
    </source>
</evidence>
<dbReference type="InterPro" id="IPR026033">
    <property type="entry name" value="Azg-like_bact_archaea"/>
</dbReference>
<evidence type="ECO:0000256" key="5">
    <source>
        <dbReference type="ARBA" id="ARBA00022692"/>
    </source>
</evidence>
<proteinExistence type="inferred from homology"/>
<keyword evidence="7 8" id="KW-0472">Membrane</keyword>
<keyword evidence="5 8" id="KW-0812">Transmembrane</keyword>
<dbReference type="RefSeq" id="WP_058739779.1">
    <property type="nucleotide sequence ID" value="NZ_CP011266.1"/>
</dbReference>
<dbReference type="EMBL" id="CP011266">
    <property type="protein sequence ID" value="ALT69549.1"/>
    <property type="molecule type" value="Genomic_DNA"/>
</dbReference>